<dbReference type="Proteomes" id="UP001597191">
    <property type="component" value="Unassembled WGS sequence"/>
</dbReference>
<keyword evidence="2 5" id="KW-0812">Transmembrane</keyword>
<comment type="subcellular location">
    <subcellularLocation>
        <location evidence="1">Membrane</location>
        <topology evidence="1">Multi-pass membrane protein</topology>
    </subcellularLocation>
</comment>
<keyword evidence="3 5" id="KW-1133">Transmembrane helix</keyword>
<dbReference type="GO" id="GO:0008233">
    <property type="term" value="F:peptidase activity"/>
    <property type="evidence" value="ECO:0007669"/>
    <property type="project" value="UniProtKB-KW"/>
</dbReference>
<feature type="transmembrane region" description="Helical" evidence="5">
    <location>
        <begin position="60"/>
        <end position="81"/>
    </location>
</feature>
<protein>
    <submittedName>
        <fullName evidence="7">Rhomboid family intramembrane serine protease</fullName>
        <ecNumber evidence="7">3.4.21.105</ecNumber>
    </submittedName>
</protein>
<organism evidence="7 8">
    <name type="scientific">Lapidilactobacillus gannanensis</name>
    <dbReference type="NCBI Taxonomy" id="2486002"/>
    <lineage>
        <taxon>Bacteria</taxon>
        <taxon>Bacillati</taxon>
        <taxon>Bacillota</taxon>
        <taxon>Bacilli</taxon>
        <taxon>Lactobacillales</taxon>
        <taxon>Lactobacillaceae</taxon>
        <taxon>Lapidilactobacillus</taxon>
    </lineage>
</organism>
<dbReference type="InterPro" id="IPR035952">
    <property type="entry name" value="Rhomboid-like_sf"/>
</dbReference>
<evidence type="ECO:0000256" key="2">
    <source>
        <dbReference type="ARBA" id="ARBA00022692"/>
    </source>
</evidence>
<dbReference type="GO" id="GO:0006508">
    <property type="term" value="P:proteolysis"/>
    <property type="evidence" value="ECO:0007669"/>
    <property type="project" value="UniProtKB-KW"/>
</dbReference>
<evidence type="ECO:0000256" key="3">
    <source>
        <dbReference type="ARBA" id="ARBA00022989"/>
    </source>
</evidence>
<dbReference type="Pfam" id="PF01694">
    <property type="entry name" value="Rhomboid"/>
    <property type="match status" value="1"/>
</dbReference>
<feature type="transmembrane region" description="Helical" evidence="5">
    <location>
        <begin position="88"/>
        <end position="112"/>
    </location>
</feature>
<evidence type="ECO:0000259" key="6">
    <source>
        <dbReference type="Pfam" id="PF01694"/>
    </source>
</evidence>
<keyword evidence="7" id="KW-0378">Hydrolase</keyword>
<feature type="transmembrane region" description="Helical" evidence="5">
    <location>
        <begin position="132"/>
        <end position="156"/>
    </location>
</feature>
<dbReference type="Gene3D" id="1.20.1540.10">
    <property type="entry name" value="Rhomboid-like"/>
    <property type="match status" value="1"/>
</dbReference>
<reference evidence="8" key="1">
    <citation type="journal article" date="2019" name="Int. J. Syst. Evol. Microbiol.">
        <title>The Global Catalogue of Microorganisms (GCM) 10K type strain sequencing project: providing services to taxonomists for standard genome sequencing and annotation.</title>
        <authorList>
            <consortium name="The Broad Institute Genomics Platform"/>
            <consortium name="The Broad Institute Genome Sequencing Center for Infectious Disease"/>
            <person name="Wu L."/>
            <person name="Ma J."/>
        </authorList>
    </citation>
    <scope>NUCLEOTIDE SEQUENCE [LARGE SCALE GENOMIC DNA]</scope>
    <source>
        <strain evidence="8">CCM 8937</strain>
    </source>
</reference>
<feature type="transmembrane region" description="Helical" evidence="5">
    <location>
        <begin position="12"/>
        <end position="30"/>
    </location>
</feature>
<keyword evidence="8" id="KW-1185">Reference proteome</keyword>
<feature type="domain" description="Peptidase S54 rhomboid" evidence="6">
    <location>
        <begin position="50"/>
        <end position="215"/>
    </location>
</feature>
<evidence type="ECO:0000256" key="5">
    <source>
        <dbReference type="SAM" id="Phobius"/>
    </source>
</evidence>
<gene>
    <name evidence="7" type="ORF">ACFQ4R_05505</name>
</gene>
<proteinExistence type="predicted"/>
<feature type="transmembrane region" description="Helical" evidence="5">
    <location>
        <begin position="168"/>
        <end position="189"/>
    </location>
</feature>
<sequence>MRAVKKFIKHYFVTIIYTVICSLTFILYFVDPDLQINRLFGDTIDALNSGEFYRIFTSFWVHYSPDLLLDLVLLFVIGRLIEEYLGHLTLAVLFPMFGIVGNIVCDIARQIILKKSVNEMAPSWLNTNDLSGIYTGSSVAINALLAVLLLAILFSSKIRNTYLSGHPIKITFMIMLFLFFVIRWITPVILREQYFFYEIAHVIGFILGIFAFFLYAVTAKLQSDH</sequence>
<dbReference type="RefSeq" id="WP_125648856.1">
    <property type="nucleotide sequence ID" value="NZ_JBHTOH010000034.1"/>
</dbReference>
<keyword evidence="4 5" id="KW-0472">Membrane</keyword>
<dbReference type="SUPFAM" id="SSF144091">
    <property type="entry name" value="Rhomboid-like"/>
    <property type="match status" value="1"/>
</dbReference>
<accession>A0ABW4BNC0</accession>
<feature type="transmembrane region" description="Helical" evidence="5">
    <location>
        <begin position="195"/>
        <end position="217"/>
    </location>
</feature>
<dbReference type="EC" id="3.4.21.105" evidence="7"/>
<dbReference type="InterPro" id="IPR022764">
    <property type="entry name" value="Peptidase_S54_rhomboid_dom"/>
</dbReference>
<dbReference type="EMBL" id="JBHTOH010000034">
    <property type="protein sequence ID" value="MFD1411065.1"/>
    <property type="molecule type" value="Genomic_DNA"/>
</dbReference>
<evidence type="ECO:0000256" key="1">
    <source>
        <dbReference type="ARBA" id="ARBA00004141"/>
    </source>
</evidence>
<evidence type="ECO:0000256" key="4">
    <source>
        <dbReference type="ARBA" id="ARBA00023136"/>
    </source>
</evidence>
<keyword evidence="7" id="KW-0645">Protease</keyword>
<name>A0ABW4BNC0_9LACO</name>
<evidence type="ECO:0000313" key="8">
    <source>
        <dbReference type="Proteomes" id="UP001597191"/>
    </source>
</evidence>
<evidence type="ECO:0000313" key="7">
    <source>
        <dbReference type="EMBL" id="MFD1411065.1"/>
    </source>
</evidence>
<comment type="caution">
    <text evidence="7">The sequence shown here is derived from an EMBL/GenBank/DDBJ whole genome shotgun (WGS) entry which is preliminary data.</text>
</comment>